<organism evidence="1 2">
    <name type="scientific">Costertonia aggregata</name>
    <dbReference type="NCBI Taxonomy" id="343403"/>
    <lineage>
        <taxon>Bacteria</taxon>
        <taxon>Pseudomonadati</taxon>
        <taxon>Bacteroidota</taxon>
        <taxon>Flavobacteriia</taxon>
        <taxon>Flavobacteriales</taxon>
        <taxon>Flavobacteriaceae</taxon>
        <taxon>Costertonia</taxon>
    </lineage>
</organism>
<dbReference type="RefSeq" id="WP_179242558.1">
    <property type="nucleotide sequence ID" value="NZ_CP058595.1"/>
</dbReference>
<dbReference type="KEGG" id="cagg:HYG79_13295"/>
<dbReference type="AlphaFoldDB" id="A0A7H9AS23"/>
<dbReference type="EMBL" id="CP058595">
    <property type="protein sequence ID" value="QLG46278.1"/>
    <property type="molecule type" value="Genomic_DNA"/>
</dbReference>
<protein>
    <recommendedName>
        <fullName evidence="3">Periplasmic heavy metal sensor</fullName>
    </recommendedName>
</protein>
<sequence length="139" mass="16085">MKTGLLCIALCFSIQCMIAQDCTLSIGGKDKDIIVQVFQLNEEQITQLETWQAELAIKNKLIEEQLQLLLDEHPQSTQEDLTNLAKKYKTKEQELVRISVGYDKKLLGIFNERQYQRYIELCEEALRKPLKVVRPSSPE</sequence>
<evidence type="ECO:0000313" key="1">
    <source>
        <dbReference type="EMBL" id="QLG46278.1"/>
    </source>
</evidence>
<name>A0A7H9AS23_9FLAO</name>
<reference evidence="1 2" key="1">
    <citation type="journal article" date="2006" name="Int. J. Syst. Evol. Microbiol.">
        <title>Costertonia aggregata gen. nov., sp. nov., a mesophilic marine bacterium of the family Flavobacteriaceae, isolated from a mature biofilm.</title>
        <authorList>
            <person name="Kwon K.K."/>
            <person name="Lee Y.K."/>
            <person name="Lee H.K."/>
        </authorList>
    </citation>
    <scope>NUCLEOTIDE SEQUENCE [LARGE SCALE GENOMIC DNA]</scope>
    <source>
        <strain evidence="1 2">KCCM 42265</strain>
    </source>
</reference>
<dbReference type="Proteomes" id="UP000509302">
    <property type="component" value="Chromosome"/>
</dbReference>
<evidence type="ECO:0008006" key="3">
    <source>
        <dbReference type="Google" id="ProtNLM"/>
    </source>
</evidence>
<proteinExistence type="predicted"/>
<keyword evidence="2" id="KW-1185">Reference proteome</keyword>
<evidence type="ECO:0000313" key="2">
    <source>
        <dbReference type="Proteomes" id="UP000509302"/>
    </source>
</evidence>
<accession>A0A7H9AS23</accession>
<gene>
    <name evidence="1" type="ORF">HYG79_13295</name>
</gene>